<keyword evidence="2" id="KW-1185">Reference proteome</keyword>
<dbReference type="GO" id="GO:0030254">
    <property type="term" value="P:protein secretion by the type III secretion system"/>
    <property type="evidence" value="ECO:0007669"/>
    <property type="project" value="InterPro"/>
</dbReference>
<accession>U3AM14</accession>
<dbReference type="RefSeq" id="WP_021708097.1">
    <property type="nucleotide sequence ID" value="NZ_BAOB01000253.1"/>
</dbReference>
<dbReference type="AlphaFoldDB" id="U3AM14"/>
<dbReference type="OrthoDB" id="5891872at2"/>
<organism evidence="1 2">
    <name type="scientific">Vibrio azureus NBRC 104587</name>
    <dbReference type="NCBI Taxonomy" id="1219077"/>
    <lineage>
        <taxon>Bacteria</taxon>
        <taxon>Pseudomonadati</taxon>
        <taxon>Pseudomonadota</taxon>
        <taxon>Gammaproteobacteria</taxon>
        <taxon>Vibrionales</taxon>
        <taxon>Vibrionaceae</taxon>
        <taxon>Vibrio</taxon>
    </lineage>
</organism>
<dbReference type="Gene3D" id="1.10.10.1000">
    <property type="entry name" value="Type III secretion system virulence factor YopR, core domain"/>
    <property type="match status" value="1"/>
</dbReference>
<dbReference type="eggNOG" id="ENOG5031N4P">
    <property type="taxonomic scope" value="Bacteria"/>
</dbReference>
<dbReference type="InterPro" id="IPR041814">
    <property type="entry name" value="YopR_core"/>
</dbReference>
<evidence type="ECO:0000313" key="1">
    <source>
        <dbReference type="EMBL" id="GAD74317.1"/>
    </source>
</evidence>
<dbReference type="GO" id="GO:0030257">
    <property type="term" value="C:type III protein secretion system complex"/>
    <property type="evidence" value="ECO:0007669"/>
    <property type="project" value="InterPro"/>
</dbReference>
<dbReference type="EMBL" id="BATL01000008">
    <property type="protein sequence ID" value="GAD74317.1"/>
    <property type="molecule type" value="Genomic_DNA"/>
</dbReference>
<dbReference type="STRING" id="1219077.VAZ01S_008_00590"/>
<name>U3AM14_9VIBR</name>
<dbReference type="Proteomes" id="UP000016567">
    <property type="component" value="Unassembled WGS sequence"/>
</dbReference>
<reference evidence="1 2" key="1">
    <citation type="submission" date="2013-09" db="EMBL/GenBank/DDBJ databases">
        <title>Whole genome shotgun sequence of Vibrio azureus NBRC 104587.</title>
        <authorList>
            <person name="Isaki S."/>
            <person name="Hosoyama A."/>
            <person name="Numata M."/>
            <person name="Hashimoto M."/>
            <person name="Hosoyama Y."/>
            <person name="Tsuchikane K."/>
            <person name="Noguchi M."/>
            <person name="Hirakata S."/>
            <person name="Ichikawa N."/>
            <person name="Ohji S."/>
            <person name="Yamazoe A."/>
            <person name="Fujita N."/>
        </authorList>
    </citation>
    <scope>NUCLEOTIDE SEQUENCE [LARGE SCALE GENOMIC DNA]</scope>
    <source>
        <strain evidence="1 2">NBRC 104587</strain>
    </source>
</reference>
<comment type="caution">
    <text evidence="1">The sequence shown here is derived from an EMBL/GenBank/DDBJ whole genome shotgun (WGS) entry which is preliminary data.</text>
</comment>
<gene>
    <name evidence="1" type="ORF">VAZ01S_008_00590</name>
</gene>
<proteinExistence type="predicted"/>
<protein>
    <submittedName>
        <fullName evidence="1">Putative type III secretion system effector</fullName>
    </submittedName>
</protein>
<evidence type="ECO:0000313" key="2">
    <source>
        <dbReference type="Proteomes" id="UP000016567"/>
    </source>
</evidence>
<sequence length="209" mass="23914">MKVESQGSIVPLRQEVHQASYDQRDANKMHSIMTRNKNSADFYSKNVVTESASAPSGYKQVKNWYEEFKQDGHFDLKSLMRSLNKTFNNQHDVRNALWYSYNQELAAKGTENASPVLFNVLEEELLGTFSASIMTDIPQTREDLKARLADFYHLGAHKEQALFHTWAELKSQPDMAATVDIIRTELGHVITMNALAKNFMTNSHKIELE</sequence>